<organism evidence="1 2">
    <name type="scientific">Pleurodeles waltl</name>
    <name type="common">Iberian ribbed newt</name>
    <dbReference type="NCBI Taxonomy" id="8319"/>
    <lineage>
        <taxon>Eukaryota</taxon>
        <taxon>Metazoa</taxon>
        <taxon>Chordata</taxon>
        <taxon>Craniata</taxon>
        <taxon>Vertebrata</taxon>
        <taxon>Euteleostomi</taxon>
        <taxon>Amphibia</taxon>
        <taxon>Batrachia</taxon>
        <taxon>Caudata</taxon>
        <taxon>Salamandroidea</taxon>
        <taxon>Salamandridae</taxon>
        <taxon>Pleurodelinae</taxon>
        <taxon>Pleurodeles</taxon>
    </lineage>
</organism>
<dbReference type="AlphaFoldDB" id="A0AAV7P5T7"/>
<name>A0AAV7P5T7_PLEWA</name>
<gene>
    <name evidence="1" type="ORF">NDU88_002104</name>
</gene>
<dbReference type="Proteomes" id="UP001066276">
    <property type="component" value="Chromosome 7"/>
</dbReference>
<reference evidence="1" key="1">
    <citation type="journal article" date="2022" name="bioRxiv">
        <title>Sequencing and chromosome-scale assembly of the giantPleurodeles waltlgenome.</title>
        <authorList>
            <person name="Brown T."/>
            <person name="Elewa A."/>
            <person name="Iarovenko S."/>
            <person name="Subramanian E."/>
            <person name="Araus A.J."/>
            <person name="Petzold A."/>
            <person name="Susuki M."/>
            <person name="Suzuki K.-i.T."/>
            <person name="Hayashi T."/>
            <person name="Toyoda A."/>
            <person name="Oliveira C."/>
            <person name="Osipova E."/>
            <person name="Leigh N.D."/>
            <person name="Simon A."/>
            <person name="Yun M.H."/>
        </authorList>
    </citation>
    <scope>NUCLEOTIDE SEQUENCE</scope>
    <source>
        <strain evidence="1">20211129_DDA</strain>
        <tissue evidence="1">Liver</tissue>
    </source>
</reference>
<protein>
    <submittedName>
        <fullName evidence="1">Uncharacterized protein</fullName>
    </submittedName>
</protein>
<accession>A0AAV7P5T7</accession>
<evidence type="ECO:0000313" key="2">
    <source>
        <dbReference type="Proteomes" id="UP001066276"/>
    </source>
</evidence>
<sequence>MVACKVVTCCGHVGCLDRTGFWSSDRPWRFSALPPTPVKRTLSLLESGGSRHKSPELLGIYLGASVGPELGWGRKPCVEESPN</sequence>
<evidence type="ECO:0000313" key="1">
    <source>
        <dbReference type="EMBL" id="KAJ1123636.1"/>
    </source>
</evidence>
<comment type="caution">
    <text evidence="1">The sequence shown here is derived from an EMBL/GenBank/DDBJ whole genome shotgun (WGS) entry which is preliminary data.</text>
</comment>
<proteinExistence type="predicted"/>
<keyword evidence="2" id="KW-1185">Reference proteome</keyword>
<dbReference type="EMBL" id="JANPWB010000011">
    <property type="protein sequence ID" value="KAJ1123636.1"/>
    <property type="molecule type" value="Genomic_DNA"/>
</dbReference>